<gene>
    <name evidence="2" type="ORF">DFH08DRAFT_945086</name>
</gene>
<evidence type="ECO:0000313" key="2">
    <source>
        <dbReference type="EMBL" id="KAJ7304698.1"/>
    </source>
</evidence>
<dbReference type="AlphaFoldDB" id="A0AAD6Z2Z7"/>
<accession>A0AAD6Z2Z7</accession>
<keyword evidence="3" id="KW-1185">Reference proteome</keyword>
<organism evidence="2 3">
    <name type="scientific">Mycena albidolilacea</name>
    <dbReference type="NCBI Taxonomy" id="1033008"/>
    <lineage>
        <taxon>Eukaryota</taxon>
        <taxon>Fungi</taxon>
        <taxon>Dikarya</taxon>
        <taxon>Basidiomycota</taxon>
        <taxon>Agaricomycotina</taxon>
        <taxon>Agaricomycetes</taxon>
        <taxon>Agaricomycetidae</taxon>
        <taxon>Agaricales</taxon>
        <taxon>Marasmiineae</taxon>
        <taxon>Mycenaceae</taxon>
        <taxon>Mycena</taxon>
    </lineage>
</organism>
<evidence type="ECO:0000259" key="1">
    <source>
        <dbReference type="Pfam" id="PF20231"/>
    </source>
</evidence>
<dbReference type="Pfam" id="PF20231">
    <property type="entry name" value="DUF6589"/>
    <property type="match status" value="1"/>
</dbReference>
<comment type="caution">
    <text evidence="2">The sequence shown here is derived from an EMBL/GenBank/DDBJ whole genome shotgun (WGS) entry which is preliminary data.</text>
</comment>
<proteinExistence type="predicted"/>
<dbReference type="EMBL" id="JARIHO010000099">
    <property type="protein sequence ID" value="KAJ7304698.1"/>
    <property type="molecule type" value="Genomic_DNA"/>
</dbReference>
<dbReference type="InterPro" id="IPR046496">
    <property type="entry name" value="DUF6589"/>
</dbReference>
<evidence type="ECO:0000313" key="3">
    <source>
        <dbReference type="Proteomes" id="UP001218218"/>
    </source>
</evidence>
<dbReference type="Proteomes" id="UP001218218">
    <property type="component" value="Unassembled WGS sequence"/>
</dbReference>
<protein>
    <recommendedName>
        <fullName evidence="1">DUF6589 domain-containing protein</fullName>
    </recommendedName>
</protein>
<sequence length="710" mass="81128">MTSEELPGIIERCYNPPRPVGERPGGGRQVLFDFAVQCVSDAIDREMKISAPLFLSPPEELSEEHLTSLDFEALKVQVQTSAPNLWLIFRRAAYTPLQEARNKHKHPDMVVLNMISQAHYTRSNRRGRVPKIWSIYLKACGLSARAFDALHALGVLTSHKWTSNAVGTLSTRAMTTVQKRIHKSPWNVSHDNVNVALRVFSQRLNNQSHFVSGCAYTIWILPDRAALPPGMNRLLQTYRAENCLVVFEYDLVLYGNEAADDQNATEQFILETSTKEEASYEGTLSYMADVYKQLLLNAVDEQMCTAIQRVIAWIGDQLTIERLRGLWKYRHKDHNSFDRLDYMIPIFGWFHSVMGFANSIHKQYLGNSAAIGSLQQAFDVLKRKGLITQSTKSPFWHHLDEALHHISEAHFRASWLDVGNVENLADLKSKSPQELRDLAATLIRKHASREAVNAVEAMSPQDRDEVYRQWTMFNMDVLPYLQLRQAIKTGDVGRIEDLIPTLLFRFSGGRNSKYAIEMLELLQGLHREWPEDLRDYIGEFCCLMSRDGGIESWLPFDLGQEQNICDFKVLLPISFLCFLTASQVNYRSMGPGATMEYMGKVSPAIPALRKVQRHMEKQFKTTARGAHHGVPDKEKDDEKLTAHYTTSKLHTFTPGRELKTSHALDLVSEGASALERLDTVENWFERRTHARETGEDWSEERDDLFLEPLF</sequence>
<name>A0AAD6Z2Z7_9AGAR</name>
<feature type="domain" description="DUF6589" evidence="1">
    <location>
        <begin position="264"/>
        <end position="628"/>
    </location>
</feature>
<reference evidence="2" key="1">
    <citation type="submission" date="2023-03" db="EMBL/GenBank/DDBJ databases">
        <title>Massive genome expansion in bonnet fungi (Mycena s.s.) driven by repeated elements and novel gene families across ecological guilds.</title>
        <authorList>
            <consortium name="Lawrence Berkeley National Laboratory"/>
            <person name="Harder C.B."/>
            <person name="Miyauchi S."/>
            <person name="Viragh M."/>
            <person name="Kuo A."/>
            <person name="Thoen E."/>
            <person name="Andreopoulos B."/>
            <person name="Lu D."/>
            <person name="Skrede I."/>
            <person name="Drula E."/>
            <person name="Henrissat B."/>
            <person name="Morin E."/>
            <person name="Kohler A."/>
            <person name="Barry K."/>
            <person name="LaButti K."/>
            <person name="Morin E."/>
            <person name="Salamov A."/>
            <person name="Lipzen A."/>
            <person name="Mereny Z."/>
            <person name="Hegedus B."/>
            <person name="Baldrian P."/>
            <person name="Stursova M."/>
            <person name="Weitz H."/>
            <person name="Taylor A."/>
            <person name="Grigoriev I.V."/>
            <person name="Nagy L.G."/>
            <person name="Martin F."/>
            <person name="Kauserud H."/>
        </authorList>
    </citation>
    <scope>NUCLEOTIDE SEQUENCE</scope>
    <source>
        <strain evidence="2">CBHHK002</strain>
    </source>
</reference>